<dbReference type="GeneID" id="39873191"/>
<dbReference type="RefSeq" id="XP_028865664.1">
    <property type="nucleotide sequence ID" value="XM_029009831.1"/>
</dbReference>
<dbReference type="AlphaFoldDB" id="A0A2H6K8V9"/>
<dbReference type="OrthoDB" id="411646at2759"/>
<evidence type="ECO:0000313" key="1">
    <source>
        <dbReference type="EMBL" id="GBE59421.1"/>
    </source>
</evidence>
<protein>
    <submittedName>
        <fullName evidence="1">Prophage integrase, putative</fullName>
    </submittedName>
</protein>
<reference evidence="1 2" key="1">
    <citation type="journal article" date="2017" name="BMC Genomics">
        <title>Whole-genome assembly of Babesia ovata and comparative genomics between closely related pathogens.</title>
        <authorList>
            <person name="Yamagishi J."/>
            <person name="Asada M."/>
            <person name="Hakimi H."/>
            <person name="Tanaka T.Q."/>
            <person name="Sugimoto C."/>
            <person name="Kawazu S."/>
        </authorList>
    </citation>
    <scope>NUCLEOTIDE SEQUENCE [LARGE SCALE GENOMIC DNA]</scope>
    <source>
        <strain evidence="1 2">Miyake</strain>
    </source>
</reference>
<dbReference type="VEuPathDB" id="PiroplasmaDB:BOVATA_009140"/>
<organism evidence="1 2">
    <name type="scientific">Babesia ovata</name>
    <dbReference type="NCBI Taxonomy" id="189622"/>
    <lineage>
        <taxon>Eukaryota</taxon>
        <taxon>Sar</taxon>
        <taxon>Alveolata</taxon>
        <taxon>Apicomplexa</taxon>
        <taxon>Aconoidasida</taxon>
        <taxon>Piroplasmida</taxon>
        <taxon>Babesiidae</taxon>
        <taxon>Babesia</taxon>
    </lineage>
</organism>
<proteinExistence type="predicted"/>
<evidence type="ECO:0000313" key="2">
    <source>
        <dbReference type="Proteomes" id="UP000236319"/>
    </source>
</evidence>
<comment type="caution">
    <text evidence="1">The sequence shown here is derived from an EMBL/GenBank/DDBJ whole genome shotgun (WGS) entry which is preliminary data.</text>
</comment>
<dbReference type="SUPFAM" id="SSF109993">
    <property type="entry name" value="VPS9 domain"/>
    <property type="match status" value="1"/>
</dbReference>
<accession>A0A2H6K8V9</accession>
<dbReference type="Proteomes" id="UP000236319">
    <property type="component" value="Unassembled WGS sequence"/>
</dbReference>
<name>A0A2H6K8V9_9APIC</name>
<sequence>MTAECHILRETEVPGYFLNLDGQAVEVNAAKVTTSFGFKNHVAANIVRDDKIHDLQNAVRVCLIDDYILHAEDTCKDMFEIDLNDVEATVTRWCEDSIEFQKALYGALDRVKNTFVMVPGYENELCSMLCAQVENAVTAYIANKNDELKCSKHNMCELTLNFAFDYLNEHIMEHFRSTYSKQEDILQVCLVINMQHRNQNRIIKLRKEMNLNSTLNLLDGKRQTTNHNLNPSCEALKMMAQTKLPQDKLKHLARAIQFNKPESRDEAASLFILTLVASGLTDAVANYALVDMYASAKFCRHKVPTQHLDTFREGLQFLLEHA</sequence>
<dbReference type="EMBL" id="BDSA01000001">
    <property type="protein sequence ID" value="GBE59421.1"/>
    <property type="molecule type" value="Genomic_DNA"/>
</dbReference>
<dbReference type="InterPro" id="IPR037191">
    <property type="entry name" value="VPS9_dom_sf"/>
</dbReference>
<gene>
    <name evidence="1" type="ORF">BOVATA_009140</name>
</gene>
<keyword evidence="2" id="KW-1185">Reference proteome</keyword>